<accession>A0AAD7B0H6</accession>
<proteinExistence type="predicted"/>
<dbReference type="AlphaFoldDB" id="A0AAD7B0H6"/>
<keyword evidence="2" id="KW-1185">Reference proteome</keyword>
<evidence type="ECO:0000313" key="2">
    <source>
        <dbReference type="Proteomes" id="UP001221142"/>
    </source>
</evidence>
<protein>
    <submittedName>
        <fullName evidence="1">Uncharacterized protein</fullName>
    </submittedName>
</protein>
<sequence>MAYSYPYPYTSPLLLPFSSAFFPTAHTTAYATVPSSIQGTRLTLLDARTRWENRWLRSQLHHILSNPGQTDSPIHESEGNRLLEALSTAQRTGTDMVFPPPGPLETHFQSRARVPLGILTNVVVLAEARKDEQIPVVGANSGSKNTNETDTTPRIAMHEIVGNRLLKALRTAQRTGNDMVFPPPGPVEARFQSCANVAVPTEAENHEEKAEAEAVVGTCVGSSDMNELYMSVAVGSGESRAPSVASSYGSLDWYPHPTPEAEMYGQALADELLAPGMKQRLDKLEEDPAERVKVMEAMKAGNAYDYIFSLLEETSLASDTETESEYSWTASSDSASELFVVWGQENATEDSDVDVLEKAGRNQWDHLVIEEGALAGPQTSDSAQEMRNEYCETLEDILDLLRAVDAVVEGQ</sequence>
<organism evidence="1 2">
    <name type="scientific">Roridomyces roridus</name>
    <dbReference type="NCBI Taxonomy" id="1738132"/>
    <lineage>
        <taxon>Eukaryota</taxon>
        <taxon>Fungi</taxon>
        <taxon>Dikarya</taxon>
        <taxon>Basidiomycota</taxon>
        <taxon>Agaricomycotina</taxon>
        <taxon>Agaricomycetes</taxon>
        <taxon>Agaricomycetidae</taxon>
        <taxon>Agaricales</taxon>
        <taxon>Marasmiineae</taxon>
        <taxon>Mycenaceae</taxon>
        <taxon>Roridomyces</taxon>
    </lineage>
</organism>
<comment type="caution">
    <text evidence="1">The sequence shown here is derived from an EMBL/GenBank/DDBJ whole genome shotgun (WGS) entry which is preliminary data.</text>
</comment>
<dbReference type="Proteomes" id="UP001221142">
    <property type="component" value="Unassembled WGS sequence"/>
</dbReference>
<gene>
    <name evidence="1" type="ORF">FB45DRAFT_878685</name>
</gene>
<evidence type="ECO:0000313" key="1">
    <source>
        <dbReference type="EMBL" id="KAJ7606325.1"/>
    </source>
</evidence>
<dbReference type="EMBL" id="JARKIF010000060">
    <property type="protein sequence ID" value="KAJ7606325.1"/>
    <property type="molecule type" value="Genomic_DNA"/>
</dbReference>
<name>A0AAD7B0H6_9AGAR</name>
<reference evidence="1" key="1">
    <citation type="submission" date="2023-03" db="EMBL/GenBank/DDBJ databases">
        <title>Massive genome expansion in bonnet fungi (Mycena s.s.) driven by repeated elements and novel gene families across ecological guilds.</title>
        <authorList>
            <consortium name="Lawrence Berkeley National Laboratory"/>
            <person name="Harder C.B."/>
            <person name="Miyauchi S."/>
            <person name="Viragh M."/>
            <person name="Kuo A."/>
            <person name="Thoen E."/>
            <person name="Andreopoulos B."/>
            <person name="Lu D."/>
            <person name="Skrede I."/>
            <person name="Drula E."/>
            <person name="Henrissat B."/>
            <person name="Morin E."/>
            <person name="Kohler A."/>
            <person name="Barry K."/>
            <person name="LaButti K."/>
            <person name="Morin E."/>
            <person name="Salamov A."/>
            <person name="Lipzen A."/>
            <person name="Mereny Z."/>
            <person name="Hegedus B."/>
            <person name="Baldrian P."/>
            <person name="Stursova M."/>
            <person name="Weitz H."/>
            <person name="Taylor A."/>
            <person name="Grigoriev I.V."/>
            <person name="Nagy L.G."/>
            <person name="Martin F."/>
            <person name="Kauserud H."/>
        </authorList>
    </citation>
    <scope>NUCLEOTIDE SEQUENCE</scope>
    <source>
        <strain evidence="1">9284</strain>
    </source>
</reference>